<gene>
    <name evidence="2" type="ORF">CQW23_24471</name>
</gene>
<feature type="transmembrane region" description="Helical" evidence="1">
    <location>
        <begin position="36"/>
        <end position="57"/>
    </location>
</feature>
<dbReference type="Proteomes" id="UP000224567">
    <property type="component" value="Unassembled WGS sequence"/>
</dbReference>
<accession>A0A2G2VUY0</accession>
<reference evidence="2 3" key="1">
    <citation type="journal article" date="2017" name="Genome Biol.">
        <title>New reference genome sequences of hot pepper reveal the massive evolution of plant disease-resistance genes by retroduplication.</title>
        <authorList>
            <person name="Kim S."/>
            <person name="Park J."/>
            <person name="Yeom S.I."/>
            <person name="Kim Y.M."/>
            <person name="Seo E."/>
            <person name="Kim K.T."/>
            <person name="Kim M.S."/>
            <person name="Lee J.M."/>
            <person name="Cheong K."/>
            <person name="Shin H.S."/>
            <person name="Kim S.B."/>
            <person name="Han K."/>
            <person name="Lee J."/>
            <person name="Park M."/>
            <person name="Lee H.A."/>
            <person name="Lee H.Y."/>
            <person name="Lee Y."/>
            <person name="Oh S."/>
            <person name="Lee J.H."/>
            <person name="Choi E."/>
            <person name="Choi E."/>
            <person name="Lee S.E."/>
            <person name="Jeon J."/>
            <person name="Kim H."/>
            <person name="Choi G."/>
            <person name="Song H."/>
            <person name="Lee J."/>
            <person name="Lee S.C."/>
            <person name="Kwon J.K."/>
            <person name="Lee H.Y."/>
            <person name="Koo N."/>
            <person name="Hong Y."/>
            <person name="Kim R.W."/>
            <person name="Kang W.H."/>
            <person name="Huh J.H."/>
            <person name="Kang B.C."/>
            <person name="Yang T.J."/>
            <person name="Lee Y.H."/>
            <person name="Bennetzen J.L."/>
            <person name="Choi D."/>
        </authorList>
    </citation>
    <scope>NUCLEOTIDE SEQUENCE [LARGE SCALE GENOMIC DNA]</scope>
    <source>
        <strain evidence="3">cv. PBC81</strain>
    </source>
</reference>
<dbReference type="OrthoDB" id="1939081at2759"/>
<keyword evidence="1" id="KW-1133">Transmembrane helix</keyword>
<sequence>MFNFAPGADGGGIIAPVAPSSSIPSLSLLRSYWTRWVQQLFVSQIFILGIWIPYLMIDILHIHLRVGLSLKSSIDLLIDTFNSANNPVNDMTSARAEAMILYSASAKLLDTVCCFLNFQDIKDSPKFTTYPMTDLLVFRHATQSESYQHTRSAVG</sequence>
<keyword evidence="3" id="KW-1185">Reference proteome</keyword>
<proteinExistence type="predicted"/>
<evidence type="ECO:0000313" key="2">
    <source>
        <dbReference type="EMBL" id="PHT36771.1"/>
    </source>
</evidence>
<organism evidence="2 3">
    <name type="scientific">Capsicum baccatum</name>
    <name type="common">Peruvian pepper</name>
    <dbReference type="NCBI Taxonomy" id="33114"/>
    <lineage>
        <taxon>Eukaryota</taxon>
        <taxon>Viridiplantae</taxon>
        <taxon>Streptophyta</taxon>
        <taxon>Embryophyta</taxon>
        <taxon>Tracheophyta</taxon>
        <taxon>Spermatophyta</taxon>
        <taxon>Magnoliopsida</taxon>
        <taxon>eudicotyledons</taxon>
        <taxon>Gunneridae</taxon>
        <taxon>Pentapetalae</taxon>
        <taxon>asterids</taxon>
        <taxon>lamiids</taxon>
        <taxon>Solanales</taxon>
        <taxon>Solanaceae</taxon>
        <taxon>Solanoideae</taxon>
        <taxon>Capsiceae</taxon>
        <taxon>Capsicum</taxon>
    </lineage>
</organism>
<keyword evidence="1" id="KW-0812">Transmembrane</keyword>
<comment type="caution">
    <text evidence="2">The sequence shown here is derived from an EMBL/GenBank/DDBJ whole genome shotgun (WGS) entry which is preliminary data.</text>
</comment>
<evidence type="ECO:0000256" key="1">
    <source>
        <dbReference type="SAM" id="Phobius"/>
    </source>
</evidence>
<keyword evidence="1" id="KW-0472">Membrane</keyword>
<reference evidence="3" key="2">
    <citation type="journal article" date="2017" name="J. Anim. Genet.">
        <title>Multiple reference genome sequences of hot pepper reveal the massive evolution of plant disease resistance genes by retroduplication.</title>
        <authorList>
            <person name="Kim S."/>
            <person name="Park J."/>
            <person name="Yeom S.-I."/>
            <person name="Kim Y.-M."/>
            <person name="Seo E."/>
            <person name="Kim K.-T."/>
            <person name="Kim M.-S."/>
            <person name="Lee J.M."/>
            <person name="Cheong K."/>
            <person name="Shin H.-S."/>
            <person name="Kim S.-B."/>
            <person name="Han K."/>
            <person name="Lee J."/>
            <person name="Park M."/>
            <person name="Lee H.-A."/>
            <person name="Lee H.-Y."/>
            <person name="Lee Y."/>
            <person name="Oh S."/>
            <person name="Lee J.H."/>
            <person name="Choi E."/>
            <person name="Choi E."/>
            <person name="Lee S.E."/>
            <person name="Jeon J."/>
            <person name="Kim H."/>
            <person name="Choi G."/>
            <person name="Song H."/>
            <person name="Lee J."/>
            <person name="Lee S.-C."/>
            <person name="Kwon J.-K."/>
            <person name="Lee H.-Y."/>
            <person name="Koo N."/>
            <person name="Hong Y."/>
            <person name="Kim R.W."/>
            <person name="Kang W.-H."/>
            <person name="Huh J.H."/>
            <person name="Kang B.-C."/>
            <person name="Yang T.-J."/>
            <person name="Lee Y.-H."/>
            <person name="Bennetzen J.L."/>
            <person name="Choi D."/>
        </authorList>
    </citation>
    <scope>NUCLEOTIDE SEQUENCE [LARGE SCALE GENOMIC DNA]</scope>
    <source>
        <strain evidence="3">cv. PBC81</strain>
    </source>
</reference>
<protein>
    <submittedName>
        <fullName evidence="2">Uncharacterized protein</fullName>
    </submittedName>
</protein>
<dbReference type="AlphaFoldDB" id="A0A2G2VUY0"/>
<name>A0A2G2VUY0_CAPBA</name>
<evidence type="ECO:0000313" key="3">
    <source>
        <dbReference type="Proteomes" id="UP000224567"/>
    </source>
</evidence>
<dbReference type="EMBL" id="MLFT02000010">
    <property type="protein sequence ID" value="PHT36771.1"/>
    <property type="molecule type" value="Genomic_DNA"/>
</dbReference>